<dbReference type="PANTHER" id="PTHR43270">
    <property type="entry name" value="BETA-ALA-HIS DIPEPTIDASE"/>
    <property type="match status" value="1"/>
</dbReference>
<keyword evidence="5" id="KW-0224">Dipeptidase</keyword>
<evidence type="ECO:0000313" key="6">
    <source>
        <dbReference type="Proteomes" id="UP001596391"/>
    </source>
</evidence>
<evidence type="ECO:0000259" key="4">
    <source>
        <dbReference type="Pfam" id="PF07687"/>
    </source>
</evidence>
<reference evidence="6" key="1">
    <citation type="journal article" date="2019" name="Int. J. Syst. Evol. Microbiol.">
        <title>The Global Catalogue of Microorganisms (GCM) 10K type strain sequencing project: providing services to taxonomists for standard genome sequencing and annotation.</title>
        <authorList>
            <consortium name="The Broad Institute Genomics Platform"/>
            <consortium name="The Broad Institute Genome Sequencing Center for Infectious Disease"/>
            <person name="Wu L."/>
            <person name="Ma J."/>
        </authorList>
    </citation>
    <scope>NUCLEOTIDE SEQUENCE [LARGE SCALE GENOMIC DNA]</scope>
    <source>
        <strain evidence="6">CGMCC 1.16026</strain>
    </source>
</reference>
<feature type="domain" description="Peptidase M20 dimerisation" evidence="4">
    <location>
        <begin position="199"/>
        <end position="360"/>
    </location>
</feature>
<name>A0ABW1ZBQ8_9BACT</name>
<keyword evidence="1" id="KW-0645">Protease</keyword>
<dbReference type="InterPro" id="IPR011650">
    <property type="entry name" value="Peptidase_M20_dimer"/>
</dbReference>
<dbReference type="NCBIfam" id="NF005914">
    <property type="entry name" value="PRK07907.1"/>
    <property type="match status" value="1"/>
</dbReference>
<dbReference type="EC" id="3.4.13.-" evidence="5"/>
<evidence type="ECO:0000313" key="5">
    <source>
        <dbReference type="EMBL" id="MFC6646889.1"/>
    </source>
</evidence>
<protein>
    <submittedName>
        <fullName evidence="5">Dipeptidase</fullName>
        <ecNumber evidence="5">3.4.13.-</ecNumber>
    </submittedName>
</protein>
<dbReference type="Pfam" id="PF07687">
    <property type="entry name" value="M20_dimer"/>
    <property type="match status" value="1"/>
</dbReference>
<dbReference type="InterPro" id="IPR051458">
    <property type="entry name" value="Cyt/Met_Dipeptidase"/>
</dbReference>
<dbReference type="InterPro" id="IPR002933">
    <property type="entry name" value="Peptidase_M20"/>
</dbReference>
<dbReference type="Gene3D" id="3.30.70.360">
    <property type="match status" value="1"/>
</dbReference>
<evidence type="ECO:0000256" key="3">
    <source>
        <dbReference type="ARBA" id="ARBA00022801"/>
    </source>
</evidence>
<dbReference type="PANTHER" id="PTHR43270:SF12">
    <property type="entry name" value="SUCCINYL-DIAMINOPIMELATE DESUCCINYLASE"/>
    <property type="match status" value="1"/>
</dbReference>
<dbReference type="Proteomes" id="UP001596391">
    <property type="component" value="Unassembled WGS sequence"/>
</dbReference>
<dbReference type="Gene3D" id="3.40.630.10">
    <property type="entry name" value="Zn peptidases"/>
    <property type="match status" value="1"/>
</dbReference>
<dbReference type="NCBIfam" id="NF006053">
    <property type="entry name" value="PRK08201.1"/>
    <property type="match status" value="1"/>
</dbReference>
<evidence type="ECO:0000256" key="1">
    <source>
        <dbReference type="ARBA" id="ARBA00022670"/>
    </source>
</evidence>
<organism evidence="5 6">
    <name type="scientific">Granulicella cerasi</name>
    <dbReference type="NCBI Taxonomy" id="741063"/>
    <lineage>
        <taxon>Bacteria</taxon>
        <taxon>Pseudomonadati</taxon>
        <taxon>Acidobacteriota</taxon>
        <taxon>Terriglobia</taxon>
        <taxon>Terriglobales</taxon>
        <taxon>Acidobacteriaceae</taxon>
        <taxon>Granulicella</taxon>
    </lineage>
</organism>
<keyword evidence="6" id="KW-1185">Reference proteome</keyword>
<comment type="caution">
    <text evidence="5">The sequence shown here is derived from an EMBL/GenBank/DDBJ whole genome shotgun (WGS) entry which is preliminary data.</text>
</comment>
<keyword evidence="2" id="KW-0479">Metal-binding</keyword>
<dbReference type="SUPFAM" id="SSF53187">
    <property type="entry name" value="Zn-dependent exopeptidases"/>
    <property type="match status" value="1"/>
</dbReference>
<evidence type="ECO:0000256" key="2">
    <source>
        <dbReference type="ARBA" id="ARBA00022723"/>
    </source>
</evidence>
<accession>A0ABW1ZBQ8</accession>
<sequence>MSEKATQYAQQNGARFVDELKDLLRIPSVSTAPEHVEDVRKAAQFVADHLTAAGLQNVKLIETTTSERKGHPLVYADWLNAPGKPTVLCYGHYDVQPAEPLDEWKTPPFEPTERDGNIYARGAVDDKGQLWMHVKALESLLKADGTLPVNIKVIVEGEEEVGGEGIAAFVREHGDVLKADAALVSDTEMFAPELPTLCVGLRGMIYAELEVRGAMTDLHSGMYGGAAPNPFIALAQIIALMKRADGHIAIPGFYDNVEAPTKAELDAWRSLPFDEEHYRKTEVGSPALTGEEAFSVLERTWSRPTMDVHGMPGGFIGAGAKTVIPAKAVAKISFRLVPGMKPAETFEKYKKFVEENMPKGVTAEVRMIHFGEPIVVSTDNDYIHAAAAAMKDVWGKDTVYVRGGGSIPIVGDFVRELGIPTVMMGFGLPDDNLHAPNEKFHLPNFHRGIASIIRFFEKVGE</sequence>
<dbReference type="NCBIfam" id="NF006579">
    <property type="entry name" value="PRK09104.1"/>
    <property type="match status" value="1"/>
</dbReference>
<dbReference type="RefSeq" id="WP_263371173.1">
    <property type="nucleotide sequence ID" value="NZ_JAGSYD010000002.1"/>
</dbReference>
<keyword evidence="3 5" id="KW-0378">Hydrolase</keyword>
<dbReference type="GO" id="GO:0016805">
    <property type="term" value="F:dipeptidase activity"/>
    <property type="evidence" value="ECO:0007669"/>
    <property type="project" value="UniProtKB-KW"/>
</dbReference>
<proteinExistence type="predicted"/>
<dbReference type="EMBL" id="JBHSWI010000001">
    <property type="protein sequence ID" value="MFC6646889.1"/>
    <property type="molecule type" value="Genomic_DNA"/>
</dbReference>
<dbReference type="Pfam" id="PF01546">
    <property type="entry name" value="Peptidase_M20"/>
    <property type="match status" value="1"/>
</dbReference>
<gene>
    <name evidence="5" type="ORF">ACFQBQ_15140</name>
</gene>